<sequence>MGIAFLRATVRDSQVPLPIGRWASPKRQRARYNVNNSEVWSAQEKKRERNWSIDDLNAEAKLPAAQPQLLRSMTTAAIKMRVHYWVDTGEIRRKATKVQCLRLVFVAGTHSLPGRTLQAW</sequence>
<accession>A0ABR2XUA9</accession>
<proteinExistence type="predicted"/>
<evidence type="ECO:0000313" key="2">
    <source>
        <dbReference type="Proteomes" id="UP001465668"/>
    </source>
</evidence>
<gene>
    <name evidence="1" type="ORF">SCAR479_05797</name>
</gene>
<name>A0ABR2XUA9_9PEZI</name>
<keyword evidence="2" id="KW-1185">Reference proteome</keyword>
<protein>
    <submittedName>
        <fullName evidence="1">Uncharacterized protein</fullName>
    </submittedName>
</protein>
<reference evidence="1 2" key="1">
    <citation type="submission" date="2024-02" db="EMBL/GenBank/DDBJ databases">
        <title>First draft genome assembly of two strains of Seiridium cardinale.</title>
        <authorList>
            <person name="Emiliani G."/>
            <person name="Scali E."/>
        </authorList>
    </citation>
    <scope>NUCLEOTIDE SEQUENCE [LARGE SCALE GENOMIC DNA]</scope>
    <source>
        <strain evidence="1 2">BM-138-000479</strain>
    </source>
</reference>
<comment type="caution">
    <text evidence="1">The sequence shown here is derived from an EMBL/GenBank/DDBJ whole genome shotgun (WGS) entry which is preliminary data.</text>
</comment>
<evidence type="ECO:0000313" key="1">
    <source>
        <dbReference type="EMBL" id="KAK9777404.1"/>
    </source>
</evidence>
<dbReference type="EMBL" id="JARVKM010000021">
    <property type="protein sequence ID" value="KAK9777404.1"/>
    <property type="molecule type" value="Genomic_DNA"/>
</dbReference>
<organism evidence="1 2">
    <name type="scientific">Seiridium cardinale</name>
    <dbReference type="NCBI Taxonomy" id="138064"/>
    <lineage>
        <taxon>Eukaryota</taxon>
        <taxon>Fungi</taxon>
        <taxon>Dikarya</taxon>
        <taxon>Ascomycota</taxon>
        <taxon>Pezizomycotina</taxon>
        <taxon>Sordariomycetes</taxon>
        <taxon>Xylariomycetidae</taxon>
        <taxon>Amphisphaeriales</taxon>
        <taxon>Sporocadaceae</taxon>
        <taxon>Seiridium</taxon>
    </lineage>
</organism>
<dbReference type="Proteomes" id="UP001465668">
    <property type="component" value="Unassembled WGS sequence"/>
</dbReference>